<dbReference type="InterPro" id="IPR052519">
    <property type="entry name" value="Euk-type_GlcNAc_Kinase"/>
</dbReference>
<dbReference type="SUPFAM" id="SSF53067">
    <property type="entry name" value="Actin-like ATPase domain"/>
    <property type="match status" value="2"/>
</dbReference>
<sequence>MNDNVVKWLKVTTASRFNGLNMNSSNNELILGIDGGGSKCKAVLMRGENILGEGIAGPGNPLHGFEQATTNIVKSAKLALQAANIDESELSNIVAGIGLAGVNLPVLFDQIEHWQHPFKDMYLATDLLVACLGAHQGHDGAVMITGTGSCGFSYIDGKAHMLGAHGFPHGDKGSGAWFGLQAVEQALEATDGLVQETALTPKLFDLLKIKDATELVEAVAKKPATFFAQLANLVFDAAEEGDQIALSIVDEGSQYINKLAESLLKDKPPRLSLIGGLTPRIKPWLANNIQAVLEEPLQPPEIGSVIYARQQLALNN</sequence>
<dbReference type="AlphaFoldDB" id="A0A1I0HWF2"/>
<keyword evidence="3" id="KW-1185">Reference proteome</keyword>
<dbReference type="GO" id="GO:0016301">
    <property type="term" value="F:kinase activity"/>
    <property type="evidence" value="ECO:0007669"/>
    <property type="project" value="UniProtKB-KW"/>
</dbReference>
<dbReference type="STRING" id="349064.SAMN05660429_02937"/>
<dbReference type="PANTHER" id="PTHR43190">
    <property type="entry name" value="N-ACETYL-D-GLUCOSAMINE KINASE"/>
    <property type="match status" value="1"/>
</dbReference>
<accession>A0A1I0HWF2</accession>
<evidence type="ECO:0000313" key="2">
    <source>
        <dbReference type="EMBL" id="SET87617.1"/>
    </source>
</evidence>
<dbReference type="InterPro" id="IPR002731">
    <property type="entry name" value="ATPase_BadF"/>
</dbReference>
<keyword evidence="2" id="KW-0808">Transferase</keyword>
<name>A0A1I0HWF2_THASX</name>
<dbReference type="Gene3D" id="3.30.420.40">
    <property type="match status" value="2"/>
</dbReference>
<evidence type="ECO:0000259" key="1">
    <source>
        <dbReference type="Pfam" id="PF01869"/>
    </source>
</evidence>
<evidence type="ECO:0000313" key="3">
    <source>
        <dbReference type="Proteomes" id="UP000199308"/>
    </source>
</evidence>
<dbReference type="Pfam" id="PF01869">
    <property type="entry name" value="BcrAD_BadFG"/>
    <property type="match status" value="1"/>
</dbReference>
<dbReference type="CDD" id="cd24082">
    <property type="entry name" value="ASKHA_NBD_GspK-like"/>
    <property type="match status" value="1"/>
</dbReference>
<dbReference type="Proteomes" id="UP000199308">
    <property type="component" value="Unassembled WGS sequence"/>
</dbReference>
<reference evidence="2 3" key="1">
    <citation type="submission" date="2016-10" db="EMBL/GenBank/DDBJ databases">
        <authorList>
            <person name="de Groot N.N."/>
        </authorList>
    </citation>
    <scope>NUCLEOTIDE SEQUENCE [LARGE SCALE GENOMIC DNA]</scope>
    <source>
        <strain evidence="2 3">DSM 19706</strain>
    </source>
</reference>
<organism evidence="2 3">
    <name type="scientific">Thalassotalea agarivorans</name>
    <name type="common">Thalassomonas agarivorans</name>
    <dbReference type="NCBI Taxonomy" id="349064"/>
    <lineage>
        <taxon>Bacteria</taxon>
        <taxon>Pseudomonadati</taxon>
        <taxon>Pseudomonadota</taxon>
        <taxon>Gammaproteobacteria</taxon>
        <taxon>Alteromonadales</taxon>
        <taxon>Colwelliaceae</taxon>
        <taxon>Thalassotalea</taxon>
    </lineage>
</organism>
<proteinExistence type="predicted"/>
<protein>
    <submittedName>
        <fullName evidence="2">Glucosamine kinase</fullName>
    </submittedName>
</protein>
<dbReference type="EMBL" id="FOHK01000018">
    <property type="protein sequence ID" value="SET87617.1"/>
    <property type="molecule type" value="Genomic_DNA"/>
</dbReference>
<feature type="domain" description="ATPase BadF/BadG/BcrA/BcrD type" evidence="1">
    <location>
        <begin position="31"/>
        <end position="291"/>
    </location>
</feature>
<keyword evidence="2" id="KW-0418">Kinase</keyword>
<dbReference type="PANTHER" id="PTHR43190:SF3">
    <property type="entry name" value="N-ACETYL-D-GLUCOSAMINE KINASE"/>
    <property type="match status" value="1"/>
</dbReference>
<gene>
    <name evidence="2" type="ORF">SAMN05660429_02937</name>
</gene>
<dbReference type="InterPro" id="IPR043129">
    <property type="entry name" value="ATPase_NBD"/>
</dbReference>
<dbReference type="NCBIfam" id="NF046058">
    <property type="entry name" value="NagK_SO3507"/>
    <property type="match status" value="1"/>
</dbReference>